<dbReference type="STRING" id="109376.A0A0D3D7I9"/>
<organism evidence="1 2">
    <name type="scientific">Brassica oleracea var. oleracea</name>
    <dbReference type="NCBI Taxonomy" id="109376"/>
    <lineage>
        <taxon>Eukaryota</taxon>
        <taxon>Viridiplantae</taxon>
        <taxon>Streptophyta</taxon>
        <taxon>Embryophyta</taxon>
        <taxon>Tracheophyta</taxon>
        <taxon>Spermatophyta</taxon>
        <taxon>Magnoliopsida</taxon>
        <taxon>eudicotyledons</taxon>
        <taxon>Gunneridae</taxon>
        <taxon>Pentapetalae</taxon>
        <taxon>rosids</taxon>
        <taxon>malvids</taxon>
        <taxon>Brassicales</taxon>
        <taxon>Brassicaceae</taxon>
        <taxon>Brassiceae</taxon>
        <taxon>Brassica</taxon>
    </lineage>
</organism>
<dbReference type="AlphaFoldDB" id="A0A0D3D7I9"/>
<protein>
    <submittedName>
        <fullName evidence="1">Uncharacterized protein</fullName>
    </submittedName>
</protein>
<name>A0A0D3D7I9_BRAOL</name>
<accession>A0A0D3D7I9</accession>
<dbReference type="PANTHER" id="PTHR46327">
    <property type="entry name" value="F16F4.11 PROTEIN-RELATED"/>
    <property type="match status" value="1"/>
</dbReference>
<dbReference type="EnsemblPlants" id="Bo7g059580.1">
    <property type="protein sequence ID" value="Bo7g059580.1"/>
    <property type="gene ID" value="Bo7g059580"/>
</dbReference>
<reference evidence="1" key="2">
    <citation type="submission" date="2015-03" db="UniProtKB">
        <authorList>
            <consortium name="EnsemblPlants"/>
        </authorList>
    </citation>
    <scope>IDENTIFICATION</scope>
</reference>
<keyword evidence="2" id="KW-1185">Reference proteome</keyword>
<dbReference type="Proteomes" id="UP000032141">
    <property type="component" value="Chromosome C7"/>
</dbReference>
<dbReference type="HOGENOM" id="CLU_2041318_0_0_1"/>
<evidence type="ECO:0000313" key="1">
    <source>
        <dbReference type="EnsemblPlants" id="Bo7g059580.1"/>
    </source>
</evidence>
<dbReference type="Gramene" id="Bo7g059580.1">
    <property type="protein sequence ID" value="Bo7g059580.1"/>
    <property type="gene ID" value="Bo7g059580"/>
</dbReference>
<evidence type="ECO:0000313" key="2">
    <source>
        <dbReference type="Proteomes" id="UP000032141"/>
    </source>
</evidence>
<sequence>MDGNFLQGGMVHGVRRIRSTTRVHHQGLPFTTVTAMTEQWTDKMMKLLITAASYIGGEESERGAAMQTQWIESQTLQLEEQKLQIQVELLELEKQRFRWERFSKRRDQELERLRMIGWDWS</sequence>
<proteinExistence type="predicted"/>
<dbReference type="PANTHER" id="PTHR46327:SF19">
    <property type="entry name" value="F16F4.11 PROTEIN"/>
    <property type="match status" value="1"/>
</dbReference>
<reference evidence="1 2" key="1">
    <citation type="journal article" date="2014" name="Genome Biol.">
        <title>Transcriptome and methylome profiling reveals relics of genome dominance in the mesopolyploid Brassica oleracea.</title>
        <authorList>
            <person name="Parkin I.A."/>
            <person name="Koh C."/>
            <person name="Tang H."/>
            <person name="Robinson S.J."/>
            <person name="Kagale S."/>
            <person name="Clarke W.E."/>
            <person name="Town C.D."/>
            <person name="Nixon J."/>
            <person name="Krishnakumar V."/>
            <person name="Bidwell S.L."/>
            <person name="Denoeud F."/>
            <person name="Belcram H."/>
            <person name="Links M.G."/>
            <person name="Just J."/>
            <person name="Clarke C."/>
            <person name="Bender T."/>
            <person name="Huebert T."/>
            <person name="Mason A.S."/>
            <person name="Pires J.C."/>
            <person name="Barker G."/>
            <person name="Moore J."/>
            <person name="Walley P.G."/>
            <person name="Manoli S."/>
            <person name="Batley J."/>
            <person name="Edwards D."/>
            <person name="Nelson M.N."/>
            <person name="Wang X."/>
            <person name="Paterson A.H."/>
            <person name="King G."/>
            <person name="Bancroft I."/>
            <person name="Chalhoub B."/>
            <person name="Sharpe A.G."/>
        </authorList>
    </citation>
    <scope>NUCLEOTIDE SEQUENCE</scope>
    <source>
        <strain evidence="1 2">cv. TO1000</strain>
    </source>
</reference>
<dbReference type="OMA" id="TQWIESQ"/>